<sequence>MATTNQTRAKHKEALMHEIPETMAQVADLVARSQHTAHPLTEPEVIAGGLQNWIQELLGEAFEGGYLTASLTASGLTITDISDVPIYQSTALSTTDLVPRFQADPHATLLWVQTQIRQAITAGHIRG</sequence>
<evidence type="ECO:0000313" key="1">
    <source>
        <dbReference type="EMBL" id="KRK72494.1"/>
    </source>
</evidence>
<gene>
    <name evidence="1" type="ORF">FD02_GL001466</name>
</gene>
<organism evidence="1 2">
    <name type="scientific">Lacticaseibacillus nasuensis JCM 17158</name>
    <dbReference type="NCBI Taxonomy" id="1291734"/>
    <lineage>
        <taxon>Bacteria</taxon>
        <taxon>Bacillati</taxon>
        <taxon>Bacillota</taxon>
        <taxon>Bacilli</taxon>
        <taxon>Lactobacillales</taxon>
        <taxon>Lactobacillaceae</taxon>
        <taxon>Lacticaseibacillus</taxon>
    </lineage>
</organism>
<protein>
    <submittedName>
        <fullName evidence="1">Uncharacterized protein</fullName>
    </submittedName>
</protein>
<accession>A0A0R1JME4</accession>
<name>A0A0R1JME4_9LACO</name>
<keyword evidence="2" id="KW-1185">Reference proteome</keyword>
<dbReference type="EMBL" id="AZDJ01000022">
    <property type="protein sequence ID" value="KRK72494.1"/>
    <property type="molecule type" value="Genomic_DNA"/>
</dbReference>
<dbReference type="PATRIC" id="fig|1291734.4.peg.1509"/>
<reference evidence="1 2" key="1">
    <citation type="journal article" date="2015" name="Genome Announc.">
        <title>Expanding the biotechnology potential of lactobacilli through comparative genomics of 213 strains and associated genera.</title>
        <authorList>
            <person name="Sun Z."/>
            <person name="Harris H.M."/>
            <person name="McCann A."/>
            <person name="Guo C."/>
            <person name="Argimon S."/>
            <person name="Zhang W."/>
            <person name="Yang X."/>
            <person name="Jeffery I.B."/>
            <person name="Cooney J.C."/>
            <person name="Kagawa T.F."/>
            <person name="Liu W."/>
            <person name="Song Y."/>
            <person name="Salvetti E."/>
            <person name="Wrobel A."/>
            <person name="Rasinkangas P."/>
            <person name="Parkhill J."/>
            <person name="Rea M.C."/>
            <person name="O'Sullivan O."/>
            <person name="Ritari J."/>
            <person name="Douillard F.P."/>
            <person name="Paul Ross R."/>
            <person name="Yang R."/>
            <person name="Briner A.E."/>
            <person name="Felis G.E."/>
            <person name="de Vos W.M."/>
            <person name="Barrangou R."/>
            <person name="Klaenhammer T.R."/>
            <person name="Caufield P.W."/>
            <person name="Cui Y."/>
            <person name="Zhang H."/>
            <person name="O'Toole P.W."/>
        </authorList>
    </citation>
    <scope>NUCLEOTIDE SEQUENCE [LARGE SCALE GENOMIC DNA]</scope>
    <source>
        <strain evidence="1 2">JCM 17158</strain>
    </source>
</reference>
<dbReference type="STRING" id="1291734.FD02_GL001466"/>
<dbReference type="AlphaFoldDB" id="A0A0R1JME4"/>
<comment type="caution">
    <text evidence="1">The sequence shown here is derived from an EMBL/GenBank/DDBJ whole genome shotgun (WGS) entry which is preliminary data.</text>
</comment>
<dbReference type="Proteomes" id="UP000051804">
    <property type="component" value="Unassembled WGS sequence"/>
</dbReference>
<proteinExistence type="predicted"/>
<evidence type="ECO:0000313" key="2">
    <source>
        <dbReference type="Proteomes" id="UP000051804"/>
    </source>
</evidence>